<dbReference type="GO" id="GO:0016887">
    <property type="term" value="F:ATP hydrolysis activity"/>
    <property type="evidence" value="ECO:0007669"/>
    <property type="project" value="InterPro"/>
</dbReference>
<dbReference type="InterPro" id="IPR050921">
    <property type="entry name" value="T4SS_GSP_E_ATPase"/>
</dbReference>
<sequence>MPVDLVDRVRRRLASAGGPTDVSASVVAGAVRDEAGGVVGHADVLTALTLLRQEFVGAGPLDPLLRDPTTTDILVTAPDQVWVDNTAGLRRTTIRFADEDTVRRLAQRLAMSAGRRLDDALPYVDGWLPAASGGHVRLHAVLPPISDHTCLSLRVLRPASHGLADLHALGTFPEEIHHLLTAIVHARLAFLVTGGTGSGKTTLLSALLGEVPHHERVIGVEDVAELQPAHPQYIRLTTRSPNIEGAGEVSPETLVRQALRMRPDRIVVGELRGAEVAPLLTALNTGHDGGAGTVHANSPTELPARLEALGALAQLTPGALHSQLAAAIHLVLHLHRTPTRTLTHIGLLSRTPTGVSVVPLWANGTWTSHRPALTALLRARGVAHP</sequence>
<dbReference type="Pfam" id="PF00437">
    <property type="entry name" value="T2SSE"/>
    <property type="match status" value="1"/>
</dbReference>
<dbReference type="InterPro" id="IPR027417">
    <property type="entry name" value="P-loop_NTPase"/>
</dbReference>
<evidence type="ECO:0000313" key="4">
    <source>
        <dbReference type="Proteomes" id="UP000239203"/>
    </source>
</evidence>
<proteinExistence type="inferred from homology"/>
<keyword evidence="4" id="KW-1185">Reference proteome</keyword>
<organism evidence="3 4">
    <name type="scientific">Actinokineospora auranticolor</name>
    <dbReference type="NCBI Taxonomy" id="155976"/>
    <lineage>
        <taxon>Bacteria</taxon>
        <taxon>Bacillati</taxon>
        <taxon>Actinomycetota</taxon>
        <taxon>Actinomycetes</taxon>
        <taxon>Pseudonocardiales</taxon>
        <taxon>Pseudonocardiaceae</taxon>
        <taxon>Actinokineospora</taxon>
    </lineage>
</organism>
<dbReference type="NCBIfam" id="TIGR03819">
    <property type="entry name" value="heli_sec_ATPase"/>
    <property type="match status" value="1"/>
</dbReference>
<gene>
    <name evidence="3" type="ORF">CLV40_11250</name>
</gene>
<evidence type="ECO:0000259" key="2">
    <source>
        <dbReference type="Pfam" id="PF00437"/>
    </source>
</evidence>
<dbReference type="AlphaFoldDB" id="A0A2S6GKS1"/>
<name>A0A2S6GKS1_9PSEU</name>
<dbReference type="SUPFAM" id="SSF52540">
    <property type="entry name" value="P-loop containing nucleoside triphosphate hydrolases"/>
    <property type="match status" value="1"/>
</dbReference>
<dbReference type="Proteomes" id="UP000239203">
    <property type="component" value="Unassembled WGS sequence"/>
</dbReference>
<dbReference type="PANTHER" id="PTHR30486">
    <property type="entry name" value="TWITCHING MOTILITY PROTEIN PILT"/>
    <property type="match status" value="1"/>
</dbReference>
<reference evidence="3 4" key="1">
    <citation type="submission" date="2018-02" db="EMBL/GenBank/DDBJ databases">
        <title>Genomic Encyclopedia of Archaeal and Bacterial Type Strains, Phase II (KMG-II): from individual species to whole genera.</title>
        <authorList>
            <person name="Goeker M."/>
        </authorList>
    </citation>
    <scope>NUCLEOTIDE SEQUENCE [LARGE SCALE GENOMIC DNA]</scope>
    <source>
        <strain evidence="3 4">YU 961-1</strain>
    </source>
</reference>
<dbReference type="Gene3D" id="3.30.450.380">
    <property type="match status" value="1"/>
</dbReference>
<comment type="caution">
    <text evidence="3">The sequence shown here is derived from an EMBL/GenBank/DDBJ whole genome shotgun (WGS) entry which is preliminary data.</text>
</comment>
<dbReference type="Gene3D" id="3.40.50.300">
    <property type="entry name" value="P-loop containing nucleotide triphosphate hydrolases"/>
    <property type="match status" value="1"/>
</dbReference>
<feature type="domain" description="Bacterial type II secretion system protein E" evidence="2">
    <location>
        <begin position="57"/>
        <end position="336"/>
    </location>
</feature>
<comment type="similarity">
    <text evidence="1">Belongs to the GSP E family.</text>
</comment>
<dbReference type="InterPro" id="IPR001482">
    <property type="entry name" value="T2SS/T4SS_dom"/>
</dbReference>
<dbReference type="CDD" id="cd01130">
    <property type="entry name" value="VirB11-like_ATPase"/>
    <property type="match status" value="1"/>
</dbReference>
<dbReference type="PANTHER" id="PTHR30486:SF6">
    <property type="entry name" value="TYPE IV PILUS RETRACTATION ATPASE PILT"/>
    <property type="match status" value="1"/>
</dbReference>
<dbReference type="EMBL" id="PTIX01000012">
    <property type="protein sequence ID" value="PPK65790.1"/>
    <property type="molecule type" value="Genomic_DNA"/>
</dbReference>
<protein>
    <submittedName>
        <fullName evidence="3">Pilus assembly protein CpaF</fullName>
    </submittedName>
</protein>
<dbReference type="InterPro" id="IPR022399">
    <property type="entry name" value="TadA-like_ATPase"/>
</dbReference>
<dbReference type="OrthoDB" id="9810761at2"/>
<evidence type="ECO:0000313" key="3">
    <source>
        <dbReference type="EMBL" id="PPK65790.1"/>
    </source>
</evidence>
<accession>A0A2S6GKS1</accession>
<evidence type="ECO:0000256" key="1">
    <source>
        <dbReference type="ARBA" id="ARBA00006611"/>
    </source>
</evidence>
<dbReference type="RefSeq" id="WP_104480779.1">
    <property type="nucleotide sequence ID" value="NZ_CP154825.1"/>
</dbReference>